<keyword evidence="4" id="KW-1185">Reference proteome</keyword>
<evidence type="ECO:0000256" key="1">
    <source>
        <dbReference type="ARBA" id="ARBA00022795"/>
    </source>
</evidence>
<sequence>MSVQNIIKHLTKLIELHDSLLQVSRNKTEILKENKIDALQKLLVQEQKHVKAINQIEQKRIEAVASWANENNLDPEAITVSSIIEDFTTGTDQQELEKVTLKLAEQLMELRMQEDLNKQLTQQSMQFVQITLDMMQPSMKNINYGKSKQQSADAVSKRSAFDSRA</sequence>
<evidence type="ECO:0000256" key="2">
    <source>
        <dbReference type="SAM" id="MobiDB-lite"/>
    </source>
</evidence>
<dbReference type="Gene3D" id="1.20.58.300">
    <property type="entry name" value="FlgN-like"/>
    <property type="match status" value="1"/>
</dbReference>
<feature type="compositionally biased region" description="Polar residues" evidence="2">
    <location>
        <begin position="144"/>
        <end position="153"/>
    </location>
</feature>
<dbReference type="AlphaFoldDB" id="A0A1M7N028"/>
<proteinExistence type="predicted"/>
<keyword evidence="1" id="KW-1005">Bacterial flagellum biogenesis</keyword>
<gene>
    <name evidence="3" type="ORF">SAMN05216179_1455</name>
</gene>
<dbReference type="InterPro" id="IPR007809">
    <property type="entry name" value="FlgN-like"/>
</dbReference>
<dbReference type="Pfam" id="PF05130">
    <property type="entry name" value="FlgN"/>
    <property type="match status" value="1"/>
</dbReference>
<reference evidence="3 4" key="1">
    <citation type="submission" date="2016-11" db="EMBL/GenBank/DDBJ databases">
        <authorList>
            <person name="Jaros S."/>
            <person name="Januszkiewicz K."/>
            <person name="Wedrychowicz H."/>
        </authorList>
    </citation>
    <scope>NUCLEOTIDE SEQUENCE [LARGE SCALE GENOMIC DNA]</scope>
    <source>
        <strain evidence="3 4">CGMCC 1.10681</strain>
    </source>
</reference>
<dbReference type="GO" id="GO:0044780">
    <property type="term" value="P:bacterial-type flagellum assembly"/>
    <property type="evidence" value="ECO:0007669"/>
    <property type="project" value="InterPro"/>
</dbReference>
<name>A0A1M7N028_9BACI</name>
<accession>A0A1M7N028</accession>
<protein>
    <submittedName>
        <fullName evidence="3">FlgN protein</fullName>
    </submittedName>
</protein>
<feature type="compositionally biased region" description="Basic and acidic residues" evidence="2">
    <location>
        <begin position="155"/>
        <end position="165"/>
    </location>
</feature>
<feature type="region of interest" description="Disordered" evidence="2">
    <location>
        <begin position="144"/>
        <end position="165"/>
    </location>
</feature>
<dbReference type="Proteomes" id="UP000184184">
    <property type="component" value="Unassembled WGS sequence"/>
</dbReference>
<evidence type="ECO:0000313" key="3">
    <source>
        <dbReference type="EMBL" id="SHM96803.1"/>
    </source>
</evidence>
<evidence type="ECO:0000313" key="4">
    <source>
        <dbReference type="Proteomes" id="UP000184184"/>
    </source>
</evidence>
<dbReference type="EMBL" id="FRCZ01000002">
    <property type="protein sequence ID" value="SHM96803.1"/>
    <property type="molecule type" value="Genomic_DNA"/>
</dbReference>
<dbReference type="OrthoDB" id="2381500at2"/>
<dbReference type="RefSeq" id="WP_073201161.1">
    <property type="nucleotide sequence ID" value="NZ_FRCZ01000002.1"/>
</dbReference>
<dbReference type="STRING" id="1027249.SAMN05216179_1455"/>
<organism evidence="3 4">
    <name type="scientific">Gracilibacillus kekensis</name>
    <dbReference type="NCBI Taxonomy" id="1027249"/>
    <lineage>
        <taxon>Bacteria</taxon>
        <taxon>Bacillati</taxon>
        <taxon>Bacillota</taxon>
        <taxon>Bacilli</taxon>
        <taxon>Bacillales</taxon>
        <taxon>Bacillaceae</taxon>
        <taxon>Gracilibacillus</taxon>
    </lineage>
</organism>
<dbReference type="InterPro" id="IPR036679">
    <property type="entry name" value="FlgN-like_sf"/>
</dbReference>
<dbReference type="SUPFAM" id="SSF140566">
    <property type="entry name" value="FlgN-like"/>
    <property type="match status" value="1"/>
</dbReference>